<organism evidence="2 3">
    <name type="scientific">Mycena venus</name>
    <dbReference type="NCBI Taxonomy" id="2733690"/>
    <lineage>
        <taxon>Eukaryota</taxon>
        <taxon>Fungi</taxon>
        <taxon>Dikarya</taxon>
        <taxon>Basidiomycota</taxon>
        <taxon>Agaricomycotina</taxon>
        <taxon>Agaricomycetes</taxon>
        <taxon>Agaricomycetidae</taxon>
        <taxon>Agaricales</taxon>
        <taxon>Marasmiineae</taxon>
        <taxon>Mycenaceae</taxon>
        <taxon>Mycena</taxon>
    </lineage>
</organism>
<evidence type="ECO:0000313" key="3">
    <source>
        <dbReference type="Proteomes" id="UP000620124"/>
    </source>
</evidence>
<comment type="caution">
    <text evidence="2">The sequence shown here is derived from an EMBL/GenBank/DDBJ whole genome shotgun (WGS) entry which is preliminary data.</text>
</comment>
<gene>
    <name evidence="2" type="ORF">MVEN_00248700</name>
</gene>
<accession>A0A8H6Z2K6</accession>
<proteinExistence type="predicted"/>
<dbReference type="OrthoDB" id="3070390at2759"/>
<keyword evidence="3" id="KW-1185">Reference proteome</keyword>
<sequence length="383" mass="42874">MPQGKTAAYAQLAPEDINKRLRVQLSALRMLHPKPDNVRFVPDEGVHFSWLTEQDSAHHKYMAQVFKAKDRAVMRRYFIESIEMSVKPAAAVRLTAQASPRPFIGDPPPLSAPLLLPTAPQRDYDDDIFNCNVGHARANSFEDEMQDQAQQFLDGLQLRPIPHPVPEAVELDTRMFAVEPTESRPPSSVASSIRSSRNQSPEFENATPAKEENLHVDEEKAMVMSPSPLPSPIPGLTTLPVRRTSVERSKAKVVPTLSHVQLAPKENDNPVVHELSFTLQEIRKEIEADLIKEQAILLALKNLDAPVTELVDPTPNAQNNFIAKVRVQMLKTELENMIAKRRVIEDSIKEIARERRPPFVSPALMDAFVGISRLSTHVLGIDD</sequence>
<name>A0A8H6Z2K6_9AGAR</name>
<evidence type="ECO:0000313" key="2">
    <source>
        <dbReference type="EMBL" id="KAF7369211.1"/>
    </source>
</evidence>
<dbReference type="EMBL" id="JACAZI010000002">
    <property type="protein sequence ID" value="KAF7369211.1"/>
    <property type="molecule type" value="Genomic_DNA"/>
</dbReference>
<protein>
    <submittedName>
        <fullName evidence="2">Uncharacterized protein</fullName>
    </submittedName>
</protein>
<feature type="compositionally biased region" description="Low complexity" evidence="1">
    <location>
        <begin position="184"/>
        <end position="201"/>
    </location>
</feature>
<evidence type="ECO:0000256" key="1">
    <source>
        <dbReference type="SAM" id="MobiDB-lite"/>
    </source>
</evidence>
<reference evidence="2" key="1">
    <citation type="submission" date="2020-05" db="EMBL/GenBank/DDBJ databases">
        <title>Mycena genomes resolve the evolution of fungal bioluminescence.</title>
        <authorList>
            <person name="Tsai I.J."/>
        </authorList>
    </citation>
    <scope>NUCLEOTIDE SEQUENCE</scope>
    <source>
        <strain evidence="2">CCC161011</strain>
    </source>
</reference>
<dbReference type="Proteomes" id="UP000620124">
    <property type="component" value="Unassembled WGS sequence"/>
</dbReference>
<dbReference type="AlphaFoldDB" id="A0A8H6Z2K6"/>
<feature type="region of interest" description="Disordered" evidence="1">
    <location>
        <begin position="179"/>
        <end position="211"/>
    </location>
</feature>